<evidence type="ECO:0000313" key="3">
    <source>
        <dbReference type="Proteomes" id="UP000014978"/>
    </source>
</evidence>
<gene>
    <name evidence="2" type="ORF">SLOPH_615</name>
</gene>
<dbReference type="EMBL" id="ATCN01001180">
    <property type="protein sequence ID" value="EPR77880.1"/>
    <property type="molecule type" value="Genomic_DNA"/>
</dbReference>
<dbReference type="AlphaFoldDB" id="S7W532"/>
<dbReference type="Proteomes" id="UP000014978">
    <property type="component" value="Unassembled WGS sequence"/>
</dbReference>
<organism evidence="2 3">
    <name type="scientific">Spraguea lophii (strain 42_110)</name>
    <name type="common">Microsporidian parasite</name>
    <dbReference type="NCBI Taxonomy" id="1358809"/>
    <lineage>
        <taxon>Eukaryota</taxon>
        <taxon>Fungi</taxon>
        <taxon>Fungi incertae sedis</taxon>
        <taxon>Microsporidia</taxon>
        <taxon>Spragueidae</taxon>
        <taxon>Spraguea</taxon>
    </lineage>
</organism>
<keyword evidence="1" id="KW-0175">Coiled coil</keyword>
<evidence type="ECO:0000256" key="1">
    <source>
        <dbReference type="SAM" id="Coils"/>
    </source>
</evidence>
<name>S7W532_SPRLO</name>
<reference evidence="3" key="1">
    <citation type="journal article" date="2013" name="PLoS Genet.">
        <title>The genome of Spraguea lophii and the basis of host-microsporidian interactions.</title>
        <authorList>
            <person name="Campbell S.E."/>
            <person name="Williams T.A."/>
            <person name="Yousuf A."/>
            <person name="Soanes D.M."/>
            <person name="Paszkiewicz K.H."/>
            <person name="Williams B.A.P."/>
        </authorList>
    </citation>
    <scope>NUCLEOTIDE SEQUENCE [LARGE SCALE GENOMIC DNA]</scope>
    <source>
        <strain evidence="3">42_110</strain>
    </source>
</reference>
<keyword evidence="3" id="KW-1185">Reference proteome</keyword>
<feature type="non-terminal residue" evidence="2">
    <location>
        <position position="1"/>
    </location>
</feature>
<accession>S7W532</accession>
<protein>
    <submittedName>
        <fullName evidence="2">Uncharacterized protein</fullName>
    </submittedName>
</protein>
<dbReference type="InParanoid" id="S7W532"/>
<sequence length="454" mass="54600">KNNNININSMDDNESNEKEINFIIENKEKNKILSDDNKKKIKKNISSDNILENINLKDKIQTFFISNVIEYKFLFEELFVPDINSIEYNSDDLNSNNINDSEENIEYYKNKISRLLNVIDNQSNKDIILKIEYYEDMKYRLATILKKYTDKIILLQDVLLSIREYWKIDQHTEYYLENEMRRIEKEGIEEYKDNGIESIKIESEKEIKNAEEQQTIEQEKISEENNLNYKKLLWLSKLENLKIKKIFSILHCKYKKIKSDIKSMRNISNNQNIHITKLSYTNESLTYDINNYKTLYNNLYAEYNRIIDYIRSKEHLLSSLNTKISFMQPIVDRVDNMLKERIELEIRLENINNRYNESLKINEQLKDTLAKLVDPQSFIFSLQQENHNLNSKIKEIENINNKNLNMFKNRIRNRIERIKNDIEYNYNGINHILSILHNIKDIIDRRIISTKKEI</sequence>
<comment type="caution">
    <text evidence="2">The sequence shown here is derived from an EMBL/GenBank/DDBJ whole genome shotgun (WGS) entry which is preliminary data.</text>
</comment>
<proteinExistence type="predicted"/>
<feature type="coiled-coil region" evidence="1">
    <location>
        <begin position="334"/>
        <end position="402"/>
    </location>
</feature>
<evidence type="ECO:0000313" key="2">
    <source>
        <dbReference type="EMBL" id="EPR77880.1"/>
    </source>
</evidence>
<dbReference type="HOGENOM" id="CLU_603523_0_0_1"/>
<feature type="coiled-coil region" evidence="1">
    <location>
        <begin position="200"/>
        <end position="227"/>
    </location>
</feature>
<feature type="non-terminal residue" evidence="2">
    <location>
        <position position="454"/>
    </location>
</feature>
<dbReference type="VEuPathDB" id="MicrosporidiaDB:SLOPH_615"/>